<evidence type="ECO:0000256" key="1">
    <source>
        <dbReference type="ARBA" id="ARBA00022630"/>
    </source>
</evidence>
<evidence type="ECO:0000256" key="2">
    <source>
        <dbReference type="ARBA" id="ARBA00023002"/>
    </source>
</evidence>
<keyword evidence="5" id="KW-1185">Reference proteome</keyword>
<evidence type="ECO:0000313" key="4">
    <source>
        <dbReference type="EMBL" id="NDU98756.1"/>
    </source>
</evidence>
<evidence type="ECO:0000259" key="3">
    <source>
        <dbReference type="Pfam" id="PF00890"/>
    </source>
</evidence>
<sequence>MADSVNYDLAIIGGGLAGLTLAIQCAQAGDRVVLFEKKQYPFHKVCGEYISNESKPFLERLGLSVTELNLPSISTLQVSSVNGQRYTFPLPKGGFGISRYELDHRLYQLALQKGVVVYTGTKVQDVQFQNDQFVISTPLGEFVSRLAVGSYGKRSNLDSKWNRSFLQRNGNASTNYIGVKYHIKFPHPEPVIALHNFPDGYCGISRIEDGKSCLCYLTTAANLNKHQNDIGQMERESLCCNPYLKELFSNAQFLYKQPLVIAQVSFQPKTQVENHMLMVGDSAGLITPLCGNGMSMAMHSGLIAFQHVQAFLRSQSTRQQMEQRYARQWQRSFSTRLMTGRIVQRFTGSGRSTDLFLNTMNQFPALAQAVIRSTSSNFF</sequence>
<dbReference type="RefSeq" id="WP_163954890.1">
    <property type="nucleotide sequence ID" value="NZ_JAAFZH010000020.1"/>
</dbReference>
<evidence type="ECO:0000313" key="5">
    <source>
        <dbReference type="Proteomes" id="UP000474175"/>
    </source>
</evidence>
<proteinExistence type="predicted"/>
<feature type="domain" description="FAD-dependent oxidoreductase 2 FAD-binding" evidence="3">
    <location>
        <begin position="8"/>
        <end position="40"/>
    </location>
</feature>
<comment type="caution">
    <text evidence="4">The sequence shown here is derived from an EMBL/GenBank/DDBJ whole genome shotgun (WGS) entry which is preliminary data.</text>
</comment>
<name>A0A6L9LDY8_9BACT</name>
<dbReference type="AlphaFoldDB" id="A0A6L9LDY8"/>
<dbReference type="Pfam" id="PF00890">
    <property type="entry name" value="FAD_binding_2"/>
    <property type="match status" value="1"/>
</dbReference>
<keyword evidence="2" id="KW-0560">Oxidoreductase</keyword>
<dbReference type="SUPFAM" id="SSF51905">
    <property type="entry name" value="FAD/NAD(P)-binding domain"/>
    <property type="match status" value="1"/>
</dbReference>
<gene>
    <name evidence="4" type="ORF">GK108_27980</name>
</gene>
<dbReference type="PRINTS" id="PR00420">
    <property type="entry name" value="RNGMNOXGNASE"/>
</dbReference>
<organism evidence="4 5">
    <name type="scientific">Spirosoma terrae</name>
    <dbReference type="NCBI Taxonomy" id="1968276"/>
    <lineage>
        <taxon>Bacteria</taxon>
        <taxon>Pseudomonadati</taxon>
        <taxon>Bacteroidota</taxon>
        <taxon>Cytophagia</taxon>
        <taxon>Cytophagales</taxon>
        <taxon>Cytophagaceae</taxon>
        <taxon>Spirosoma</taxon>
    </lineage>
</organism>
<dbReference type="Gene3D" id="3.50.50.60">
    <property type="entry name" value="FAD/NAD(P)-binding domain"/>
    <property type="match status" value="1"/>
</dbReference>
<reference evidence="4 5" key="1">
    <citation type="submission" date="2020-02" db="EMBL/GenBank/DDBJ databases">
        <title>Draft genome sequence of two Spirosoma agri KCTC 52727 and Spirosoma terrae KCTC 52035.</title>
        <authorList>
            <person name="Rojas J."/>
            <person name="Ambika Manirajan B."/>
            <person name="Suarez C."/>
            <person name="Ratering S."/>
            <person name="Schnell S."/>
        </authorList>
    </citation>
    <scope>NUCLEOTIDE SEQUENCE [LARGE SCALE GENOMIC DNA]</scope>
    <source>
        <strain evidence="4 5">KCTC 52035</strain>
    </source>
</reference>
<dbReference type="PANTHER" id="PTHR42685">
    <property type="entry name" value="GERANYLGERANYL DIPHOSPHATE REDUCTASE"/>
    <property type="match status" value="1"/>
</dbReference>
<dbReference type="InterPro" id="IPR036188">
    <property type="entry name" value="FAD/NAD-bd_sf"/>
</dbReference>
<accession>A0A6L9LDY8</accession>
<dbReference type="PANTHER" id="PTHR42685:SF22">
    <property type="entry name" value="CONDITIONED MEDIUM FACTOR RECEPTOR 1"/>
    <property type="match status" value="1"/>
</dbReference>
<dbReference type="InterPro" id="IPR050407">
    <property type="entry name" value="Geranylgeranyl_reductase"/>
</dbReference>
<dbReference type="EMBL" id="JAAFZH010000020">
    <property type="protein sequence ID" value="NDU98756.1"/>
    <property type="molecule type" value="Genomic_DNA"/>
</dbReference>
<protein>
    <submittedName>
        <fullName evidence="4">NAD(P)/FAD-dependent oxidoreductase</fullName>
    </submittedName>
</protein>
<keyword evidence="1" id="KW-0285">Flavoprotein</keyword>
<dbReference type="GO" id="GO:0016491">
    <property type="term" value="F:oxidoreductase activity"/>
    <property type="evidence" value="ECO:0007669"/>
    <property type="project" value="UniProtKB-KW"/>
</dbReference>
<dbReference type="Proteomes" id="UP000474175">
    <property type="component" value="Unassembled WGS sequence"/>
</dbReference>
<dbReference type="InterPro" id="IPR003953">
    <property type="entry name" value="FAD-dep_OxRdtase_2_FAD-bd"/>
</dbReference>